<evidence type="ECO:0000313" key="2">
    <source>
        <dbReference type="Proteomes" id="UP000789759"/>
    </source>
</evidence>
<sequence>MDAIAQEHWASKWIESRIGQIPEGSWMVGGNAIGRGWYEEGRHVGYVVPGRGLVISYNGNEITLNQYEVLSGDQSQYRWIGCRGPCRPKHFVPLFGGHEADRRELYIAKAWYNDQEIVGKVGAHLEKGMSFGMNGHEICAYEYQVLALLG</sequence>
<evidence type="ECO:0000313" key="1">
    <source>
        <dbReference type="EMBL" id="CAG8713822.1"/>
    </source>
</evidence>
<protein>
    <submittedName>
        <fullName evidence="1">17665_t:CDS:1</fullName>
    </submittedName>
</protein>
<dbReference type="PANTHER" id="PTHR31649">
    <property type="entry name" value="AGAP009604-PA"/>
    <property type="match status" value="1"/>
</dbReference>
<dbReference type="SMART" id="SM00696">
    <property type="entry name" value="DM9"/>
    <property type="match status" value="1"/>
</dbReference>
<keyword evidence="2" id="KW-1185">Reference proteome</keyword>
<name>A0A9N9N9T9_9GLOM</name>
<dbReference type="AlphaFoldDB" id="A0A9N9N9T9"/>
<dbReference type="Proteomes" id="UP000789759">
    <property type="component" value="Unassembled WGS sequence"/>
</dbReference>
<organism evidence="1 2">
    <name type="scientific">Cetraspora pellucida</name>
    <dbReference type="NCBI Taxonomy" id="1433469"/>
    <lineage>
        <taxon>Eukaryota</taxon>
        <taxon>Fungi</taxon>
        <taxon>Fungi incertae sedis</taxon>
        <taxon>Mucoromycota</taxon>
        <taxon>Glomeromycotina</taxon>
        <taxon>Glomeromycetes</taxon>
        <taxon>Diversisporales</taxon>
        <taxon>Gigasporaceae</taxon>
        <taxon>Cetraspora</taxon>
    </lineage>
</organism>
<comment type="caution">
    <text evidence="1">The sequence shown here is derived from an EMBL/GenBank/DDBJ whole genome shotgun (WGS) entry which is preliminary data.</text>
</comment>
<gene>
    <name evidence="1" type="ORF">CPELLU_LOCUS12476</name>
</gene>
<accession>A0A9N9N9T9</accession>
<dbReference type="InterPro" id="IPR006616">
    <property type="entry name" value="DM9_repeat"/>
</dbReference>
<reference evidence="1" key="1">
    <citation type="submission" date="2021-06" db="EMBL/GenBank/DDBJ databases">
        <authorList>
            <person name="Kallberg Y."/>
            <person name="Tangrot J."/>
            <person name="Rosling A."/>
        </authorList>
    </citation>
    <scope>NUCLEOTIDE SEQUENCE</scope>
    <source>
        <strain evidence="1">FL966</strain>
    </source>
</reference>
<dbReference type="PANTHER" id="PTHR31649:SF1">
    <property type="entry name" value="FARNESOIC ACID O-METHYL TRANSFERASE DOMAIN-CONTAINING PROTEIN"/>
    <property type="match status" value="1"/>
</dbReference>
<dbReference type="Pfam" id="PF11901">
    <property type="entry name" value="DM9"/>
    <property type="match status" value="1"/>
</dbReference>
<proteinExistence type="predicted"/>
<dbReference type="EMBL" id="CAJVQA010012121">
    <property type="protein sequence ID" value="CAG8713822.1"/>
    <property type="molecule type" value="Genomic_DNA"/>
</dbReference>
<dbReference type="OrthoDB" id="2142040at2759"/>